<evidence type="ECO:0000256" key="13">
    <source>
        <dbReference type="RuleBase" id="RU000304"/>
    </source>
</evidence>
<accession>A0AAJ7WZ90</accession>
<dbReference type="RefSeq" id="XP_032815480.1">
    <property type="nucleotide sequence ID" value="XM_032959589.1"/>
</dbReference>
<gene>
    <name evidence="16" type="primary">LOC116945247</name>
</gene>
<evidence type="ECO:0000256" key="5">
    <source>
        <dbReference type="ARBA" id="ARBA00022741"/>
    </source>
</evidence>
<dbReference type="SUPFAM" id="SSF56112">
    <property type="entry name" value="Protein kinase-like (PK-like)"/>
    <property type="match status" value="1"/>
</dbReference>
<reference evidence="16" key="1">
    <citation type="submission" date="2025-08" db="UniProtKB">
        <authorList>
            <consortium name="RefSeq"/>
        </authorList>
    </citation>
    <scope>IDENTIFICATION</scope>
    <source>
        <tissue evidence="16">Sperm</tissue>
    </source>
</reference>
<keyword evidence="5 12" id="KW-0547">Nucleotide-binding</keyword>
<dbReference type="FunFam" id="1.10.510.10:FF:000174">
    <property type="entry name" value="Serine/threonine-protein kinase PDIK1L"/>
    <property type="match status" value="1"/>
</dbReference>
<keyword evidence="15" id="KW-1185">Reference proteome</keyword>
<dbReference type="GO" id="GO:0005737">
    <property type="term" value="C:cytoplasm"/>
    <property type="evidence" value="ECO:0007669"/>
    <property type="project" value="TreeGrafter"/>
</dbReference>
<feature type="domain" description="Protein kinase" evidence="14">
    <location>
        <begin position="7"/>
        <end position="332"/>
    </location>
</feature>
<dbReference type="FunFam" id="3.30.200.20:FF:000165">
    <property type="entry name" value="Serine/threonine-protein kinase PDIK1L"/>
    <property type="match status" value="1"/>
</dbReference>
<protein>
    <recommendedName>
        <fullName evidence="2">non-specific serine/threonine protein kinase</fullName>
        <ecNumber evidence="2">2.7.11.1</ecNumber>
    </recommendedName>
</protein>
<name>A0AAJ7WZ90_PETMA</name>
<dbReference type="AlphaFoldDB" id="A0AAJ7WZ90"/>
<keyword evidence="3 13" id="KW-0723">Serine/threonine-protein kinase</keyword>
<feature type="binding site" evidence="12">
    <location>
        <position position="36"/>
    </location>
    <ligand>
        <name>ATP</name>
        <dbReference type="ChEBI" id="CHEBI:30616"/>
    </ligand>
</feature>
<evidence type="ECO:0000259" key="14">
    <source>
        <dbReference type="PROSITE" id="PS50011"/>
    </source>
</evidence>
<dbReference type="GO" id="GO:0005654">
    <property type="term" value="C:nucleoplasm"/>
    <property type="evidence" value="ECO:0007669"/>
    <property type="project" value="UniProtKB-ARBA"/>
</dbReference>
<dbReference type="InterPro" id="IPR008271">
    <property type="entry name" value="Ser/Thr_kinase_AS"/>
</dbReference>
<dbReference type="PROSITE" id="PS00108">
    <property type="entry name" value="PROTEIN_KINASE_ST"/>
    <property type="match status" value="1"/>
</dbReference>
<comment type="catalytic activity">
    <reaction evidence="10">
        <text>L-threonyl-[protein] + ATP = O-phospho-L-threonyl-[protein] + ADP + H(+)</text>
        <dbReference type="Rhea" id="RHEA:46608"/>
        <dbReference type="Rhea" id="RHEA-COMP:11060"/>
        <dbReference type="Rhea" id="RHEA-COMP:11605"/>
        <dbReference type="ChEBI" id="CHEBI:15378"/>
        <dbReference type="ChEBI" id="CHEBI:30013"/>
        <dbReference type="ChEBI" id="CHEBI:30616"/>
        <dbReference type="ChEBI" id="CHEBI:61977"/>
        <dbReference type="ChEBI" id="CHEBI:456216"/>
        <dbReference type="EC" id="2.7.11.1"/>
    </reaction>
</comment>
<proteinExistence type="inferred from homology"/>
<evidence type="ECO:0000256" key="4">
    <source>
        <dbReference type="ARBA" id="ARBA00022679"/>
    </source>
</evidence>
<comment type="similarity">
    <text evidence="9">Belongs to the protein kinase superfamily. Ser/Thr protein kinase family. GCN2 subfamily.</text>
</comment>
<organism evidence="15 16">
    <name type="scientific">Petromyzon marinus</name>
    <name type="common">Sea lamprey</name>
    <dbReference type="NCBI Taxonomy" id="7757"/>
    <lineage>
        <taxon>Eukaryota</taxon>
        <taxon>Metazoa</taxon>
        <taxon>Chordata</taxon>
        <taxon>Craniata</taxon>
        <taxon>Vertebrata</taxon>
        <taxon>Cyclostomata</taxon>
        <taxon>Hyperoartia</taxon>
        <taxon>Petromyzontiformes</taxon>
        <taxon>Petromyzontidae</taxon>
        <taxon>Petromyzon</taxon>
    </lineage>
</organism>
<evidence type="ECO:0000256" key="8">
    <source>
        <dbReference type="ARBA" id="ARBA00023242"/>
    </source>
</evidence>
<dbReference type="GO" id="GO:0110031">
    <property type="term" value="P:negative regulation of G2/MI transition of meiotic cell cycle"/>
    <property type="evidence" value="ECO:0007669"/>
    <property type="project" value="TreeGrafter"/>
</dbReference>
<evidence type="ECO:0000256" key="10">
    <source>
        <dbReference type="ARBA" id="ARBA00047899"/>
    </source>
</evidence>
<dbReference type="InterPro" id="IPR011009">
    <property type="entry name" value="Kinase-like_dom_sf"/>
</dbReference>
<evidence type="ECO:0000256" key="11">
    <source>
        <dbReference type="ARBA" id="ARBA00048679"/>
    </source>
</evidence>
<keyword evidence="6" id="KW-0418">Kinase</keyword>
<sequence length="336" mass="37692">MAAEPKYELLRELGRGSFGVVYEAVVRGTGARRAVKRIRCCSPESVELGLQELWALKSVRPPRGHHNVVRFDECVLQHNGRAARMARDDYERGEAYLRLVETSLKGERCFGPGNSYYLWLVMEYCDGGDMNGYLLSRQPDHWLNTSFAMQLSRAVAFLHRNSIVHRDLKPDNILVAENSGRPVLKVADFGLSKIFAGQGQGLSSGESVNRAWLSPACGSSFYMAPEVWEGHFTAKADIFALGIIVWAMLERITFTDAESKRKLLGSYVRQGRRIVPVGEALLENPRTELHIPRRRHSPMSTAMAVLVREMLSPHPQERPDSVTLEARVREAVACAV</sequence>
<dbReference type="PROSITE" id="PS00107">
    <property type="entry name" value="PROTEIN_KINASE_ATP"/>
    <property type="match status" value="1"/>
</dbReference>
<dbReference type="Gene3D" id="3.30.200.20">
    <property type="entry name" value="Phosphorylase Kinase, domain 1"/>
    <property type="match status" value="1"/>
</dbReference>
<keyword evidence="8" id="KW-0539">Nucleus</keyword>
<dbReference type="GO" id="GO:0005524">
    <property type="term" value="F:ATP binding"/>
    <property type="evidence" value="ECO:0007669"/>
    <property type="project" value="UniProtKB-UniRule"/>
</dbReference>
<evidence type="ECO:0000256" key="7">
    <source>
        <dbReference type="ARBA" id="ARBA00022840"/>
    </source>
</evidence>
<evidence type="ECO:0000256" key="3">
    <source>
        <dbReference type="ARBA" id="ARBA00022527"/>
    </source>
</evidence>
<dbReference type="InterPro" id="IPR017441">
    <property type="entry name" value="Protein_kinase_ATP_BS"/>
</dbReference>
<dbReference type="PANTHER" id="PTHR11042">
    <property type="entry name" value="EUKARYOTIC TRANSLATION INITIATION FACTOR 2-ALPHA KINASE EIF2-ALPHA KINASE -RELATED"/>
    <property type="match status" value="1"/>
</dbReference>
<dbReference type="PANTHER" id="PTHR11042:SF190">
    <property type="entry name" value="MITOSIS INHIBITOR PROTEIN KINASE MIK1"/>
    <property type="match status" value="1"/>
</dbReference>
<keyword evidence="7 12" id="KW-0067">ATP-binding</keyword>
<evidence type="ECO:0000256" key="2">
    <source>
        <dbReference type="ARBA" id="ARBA00012513"/>
    </source>
</evidence>
<comment type="catalytic activity">
    <reaction evidence="11">
        <text>L-seryl-[protein] + ATP = O-phospho-L-seryl-[protein] + ADP + H(+)</text>
        <dbReference type="Rhea" id="RHEA:17989"/>
        <dbReference type="Rhea" id="RHEA-COMP:9863"/>
        <dbReference type="Rhea" id="RHEA-COMP:11604"/>
        <dbReference type="ChEBI" id="CHEBI:15378"/>
        <dbReference type="ChEBI" id="CHEBI:29999"/>
        <dbReference type="ChEBI" id="CHEBI:30616"/>
        <dbReference type="ChEBI" id="CHEBI:83421"/>
        <dbReference type="ChEBI" id="CHEBI:456216"/>
        <dbReference type="EC" id="2.7.11.1"/>
    </reaction>
</comment>
<evidence type="ECO:0000313" key="16">
    <source>
        <dbReference type="RefSeq" id="XP_032815480.1"/>
    </source>
</evidence>
<dbReference type="InterPro" id="IPR050339">
    <property type="entry name" value="CC_SR_Kinase"/>
</dbReference>
<comment type="subcellular location">
    <subcellularLocation>
        <location evidence="1">Nucleus</location>
    </subcellularLocation>
</comment>
<dbReference type="Pfam" id="PF00069">
    <property type="entry name" value="Pkinase"/>
    <property type="match status" value="1"/>
</dbReference>
<dbReference type="SMART" id="SM00220">
    <property type="entry name" value="S_TKc"/>
    <property type="match status" value="1"/>
</dbReference>
<dbReference type="GeneID" id="116945247"/>
<keyword evidence="4" id="KW-0808">Transferase</keyword>
<dbReference type="Proteomes" id="UP001318040">
    <property type="component" value="Chromosome 23"/>
</dbReference>
<evidence type="ECO:0000256" key="6">
    <source>
        <dbReference type="ARBA" id="ARBA00022777"/>
    </source>
</evidence>
<evidence type="ECO:0000313" key="15">
    <source>
        <dbReference type="Proteomes" id="UP001318040"/>
    </source>
</evidence>
<dbReference type="Gene3D" id="1.10.510.10">
    <property type="entry name" value="Transferase(Phosphotransferase) domain 1"/>
    <property type="match status" value="1"/>
</dbReference>
<dbReference type="InterPro" id="IPR000719">
    <property type="entry name" value="Prot_kinase_dom"/>
</dbReference>
<dbReference type="GO" id="GO:0004674">
    <property type="term" value="F:protein serine/threonine kinase activity"/>
    <property type="evidence" value="ECO:0007669"/>
    <property type="project" value="UniProtKB-KW"/>
</dbReference>
<evidence type="ECO:0000256" key="9">
    <source>
        <dbReference type="ARBA" id="ARBA00037982"/>
    </source>
</evidence>
<dbReference type="EC" id="2.7.11.1" evidence="2"/>
<dbReference type="KEGG" id="pmrn:116945247"/>
<dbReference type="PROSITE" id="PS50011">
    <property type="entry name" value="PROTEIN_KINASE_DOM"/>
    <property type="match status" value="1"/>
</dbReference>
<evidence type="ECO:0000256" key="12">
    <source>
        <dbReference type="PROSITE-ProRule" id="PRU10141"/>
    </source>
</evidence>
<evidence type="ECO:0000256" key="1">
    <source>
        <dbReference type="ARBA" id="ARBA00004123"/>
    </source>
</evidence>